<dbReference type="PROSITE" id="PS50294">
    <property type="entry name" value="WD_REPEATS_REGION"/>
    <property type="match status" value="2"/>
</dbReference>
<dbReference type="OrthoDB" id="1068471at2759"/>
<dbReference type="InterPro" id="IPR019775">
    <property type="entry name" value="WD40_repeat_CS"/>
</dbReference>
<evidence type="ECO:0000256" key="7">
    <source>
        <dbReference type="PROSITE-ProRule" id="PRU00221"/>
    </source>
</evidence>
<evidence type="ECO:0000256" key="8">
    <source>
        <dbReference type="PROSITE-ProRule" id="PRU00330"/>
    </source>
</evidence>
<dbReference type="InterPro" id="IPR016158">
    <property type="entry name" value="Cullin_homology"/>
</dbReference>
<dbReference type="Pfam" id="PF00888">
    <property type="entry name" value="Cullin"/>
    <property type="match status" value="1"/>
</dbReference>
<sequence length="572" mass="62562">MKRINTLKGHTGAVNVAVFNKGGDYVATGGADKTVKLWNPASALCVKTYTGHGYEVLDIAISSDNAKFTSVGGDKAALLWDVGTGKVIRRFTGHAARINSCAFNADATVIVTGSYDATVKFWDCRAQTYTPIQTLSDAKDSVSSIHLTAQEILTGSIDGKLRVYDIRMGMCTVDDVGHSITSARFSNDENCMLVSSLDGTIRLFDKENGEMLASYKGHKNTDYKVISTLSNDDAHVLSGSEDGRICVWDLVEGDMVETIAAHGSGATGRLVTCVAYHPKEDAFVSTSVRGFVPAWVCVESVLHPPHSSICKDNTEALMARTQGVKSIWDMGLDVFRLAFLVFSRAPNGLVNIRKYFGDYIAKVGLSIVNDVNRDPTMILNLIAFKKRMETLTNTTFASSKEFMLVIRESFEKFIHKRHNKPAELIAKTCRFTHENGEGNTETETEEVFDQCLALFRFIDSKDVFEAFYKKDLAKRLLLGKSSSVDSDKSMLAKLKLLNLAIHLTAAKYYNFSAGTSANNLQRLLHEQALWTQNSLAELTGALCFKGELLKCSIASLAAVDSTAPASPRKAAP</sequence>
<dbReference type="GO" id="GO:0071013">
    <property type="term" value="C:catalytic step 2 spliceosome"/>
    <property type="evidence" value="ECO:0007669"/>
    <property type="project" value="TreeGrafter"/>
</dbReference>
<dbReference type="SUPFAM" id="SSF50978">
    <property type="entry name" value="WD40 repeat-like"/>
    <property type="match status" value="1"/>
</dbReference>
<evidence type="ECO:0000256" key="3">
    <source>
        <dbReference type="ARBA" id="ARBA00022490"/>
    </source>
</evidence>
<evidence type="ECO:0000256" key="5">
    <source>
        <dbReference type="ARBA" id="ARBA00022737"/>
    </source>
</evidence>
<keyword evidence="5" id="KW-0677">Repeat</keyword>
<comment type="similarity">
    <text evidence="6">Belongs to the WD repeat MORG1 family.</text>
</comment>
<keyword evidence="3" id="KW-0963">Cytoplasm</keyword>
<dbReference type="AlphaFoldDB" id="A0A507FN31"/>
<keyword evidence="12" id="KW-1185">Reference proteome</keyword>
<evidence type="ECO:0000256" key="1">
    <source>
        <dbReference type="ARBA" id="ARBA00004496"/>
    </source>
</evidence>
<dbReference type="SUPFAM" id="SSF74788">
    <property type="entry name" value="Cullin repeat-like"/>
    <property type="match status" value="1"/>
</dbReference>
<evidence type="ECO:0000256" key="4">
    <source>
        <dbReference type="ARBA" id="ARBA00022574"/>
    </source>
</evidence>
<protein>
    <recommendedName>
        <fullName evidence="10">Cullin family profile domain-containing protein</fullName>
    </recommendedName>
</protein>
<dbReference type="PROSITE" id="PS00678">
    <property type="entry name" value="WD_REPEATS_1"/>
    <property type="match status" value="1"/>
</dbReference>
<dbReference type="CDD" id="cd00200">
    <property type="entry name" value="WD40"/>
    <property type="match status" value="1"/>
</dbReference>
<dbReference type="PRINTS" id="PR00320">
    <property type="entry name" value="GPROTEINBRPT"/>
</dbReference>
<organism evidence="11 12">
    <name type="scientific">Chytriomyces confervae</name>
    <dbReference type="NCBI Taxonomy" id="246404"/>
    <lineage>
        <taxon>Eukaryota</taxon>
        <taxon>Fungi</taxon>
        <taxon>Fungi incertae sedis</taxon>
        <taxon>Chytridiomycota</taxon>
        <taxon>Chytridiomycota incertae sedis</taxon>
        <taxon>Chytridiomycetes</taxon>
        <taxon>Chytridiales</taxon>
        <taxon>Chytriomycetaceae</taxon>
        <taxon>Chytriomyces</taxon>
    </lineage>
</organism>
<feature type="repeat" description="WD" evidence="7">
    <location>
        <begin position="49"/>
        <end position="90"/>
    </location>
</feature>
<evidence type="ECO:0000313" key="11">
    <source>
        <dbReference type="EMBL" id="TPX76427.1"/>
    </source>
</evidence>
<dbReference type="Gene3D" id="2.130.10.10">
    <property type="entry name" value="YVTN repeat-like/Quinoprotein amine dehydrogenase"/>
    <property type="match status" value="1"/>
</dbReference>
<evidence type="ECO:0000256" key="9">
    <source>
        <dbReference type="RuleBase" id="RU003829"/>
    </source>
</evidence>
<dbReference type="PANTHER" id="PTHR22842:SF3">
    <property type="entry name" value="WD REPEAT DOMAIN-CONTAINING PROTEIN 83"/>
    <property type="match status" value="1"/>
</dbReference>
<dbReference type="InterPro" id="IPR020472">
    <property type="entry name" value="WD40_PAC1"/>
</dbReference>
<feature type="domain" description="Cullin family profile" evidence="10">
    <location>
        <begin position="420"/>
        <end position="495"/>
    </location>
</feature>
<dbReference type="SMART" id="SM00182">
    <property type="entry name" value="CULLIN"/>
    <property type="match status" value="1"/>
</dbReference>
<comment type="similarity">
    <text evidence="2 8 9">Belongs to the cullin family.</text>
</comment>
<comment type="subcellular location">
    <subcellularLocation>
        <location evidence="1">Cytoplasm</location>
    </subcellularLocation>
</comment>
<evidence type="ECO:0000313" key="12">
    <source>
        <dbReference type="Proteomes" id="UP000320333"/>
    </source>
</evidence>
<accession>A0A507FN31</accession>
<proteinExistence type="inferred from homology"/>
<dbReference type="SMART" id="SM00320">
    <property type="entry name" value="WD40"/>
    <property type="match status" value="7"/>
</dbReference>
<gene>
    <name evidence="11" type="ORF">CcCBS67573_g02310</name>
</gene>
<dbReference type="PROSITE" id="PS50082">
    <property type="entry name" value="WD_REPEATS_2"/>
    <property type="match status" value="4"/>
</dbReference>
<dbReference type="Proteomes" id="UP000320333">
    <property type="component" value="Unassembled WGS sequence"/>
</dbReference>
<dbReference type="InterPro" id="IPR036317">
    <property type="entry name" value="Cullin_homology_sf"/>
</dbReference>
<dbReference type="SUPFAM" id="SSF75632">
    <property type="entry name" value="Cullin homology domain"/>
    <property type="match status" value="1"/>
</dbReference>
<dbReference type="Gene3D" id="1.20.1310.10">
    <property type="entry name" value="Cullin Repeats"/>
    <property type="match status" value="2"/>
</dbReference>
<dbReference type="InterPro" id="IPR036322">
    <property type="entry name" value="WD40_repeat_dom_sf"/>
</dbReference>
<evidence type="ECO:0000256" key="2">
    <source>
        <dbReference type="ARBA" id="ARBA00006019"/>
    </source>
</evidence>
<dbReference type="GO" id="GO:0031625">
    <property type="term" value="F:ubiquitin protein ligase binding"/>
    <property type="evidence" value="ECO:0007669"/>
    <property type="project" value="InterPro"/>
</dbReference>
<dbReference type="STRING" id="246404.A0A507FN31"/>
<dbReference type="PANTHER" id="PTHR22842">
    <property type="entry name" value="WD40 REPEAT PROTEIN"/>
    <property type="match status" value="1"/>
</dbReference>
<dbReference type="EMBL" id="QEAP01000047">
    <property type="protein sequence ID" value="TPX76427.1"/>
    <property type="molecule type" value="Genomic_DNA"/>
</dbReference>
<dbReference type="InterPro" id="IPR016159">
    <property type="entry name" value="Cullin_repeat-like_dom_sf"/>
</dbReference>
<dbReference type="InterPro" id="IPR051980">
    <property type="entry name" value="WD_repeat_MORG1"/>
</dbReference>
<dbReference type="Pfam" id="PF00400">
    <property type="entry name" value="WD40"/>
    <property type="match status" value="6"/>
</dbReference>
<dbReference type="InterPro" id="IPR001680">
    <property type="entry name" value="WD40_rpt"/>
</dbReference>
<feature type="repeat" description="WD" evidence="7">
    <location>
        <begin position="7"/>
        <end position="48"/>
    </location>
</feature>
<feature type="repeat" description="WD" evidence="7">
    <location>
        <begin position="91"/>
        <end position="123"/>
    </location>
</feature>
<dbReference type="GO" id="GO:0005737">
    <property type="term" value="C:cytoplasm"/>
    <property type="evidence" value="ECO:0007669"/>
    <property type="project" value="UniProtKB-SubCell"/>
</dbReference>
<dbReference type="GO" id="GO:0000398">
    <property type="term" value="P:mRNA splicing, via spliceosome"/>
    <property type="evidence" value="ECO:0007669"/>
    <property type="project" value="TreeGrafter"/>
</dbReference>
<name>A0A507FN31_9FUNG</name>
<dbReference type="PROSITE" id="PS50069">
    <property type="entry name" value="CULLIN_2"/>
    <property type="match status" value="1"/>
</dbReference>
<evidence type="ECO:0000259" key="10">
    <source>
        <dbReference type="PROSITE" id="PS50069"/>
    </source>
</evidence>
<comment type="caution">
    <text evidence="11">The sequence shown here is derived from an EMBL/GenBank/DDBJ whole genome shotgun (WGS) entry which is preliminary data.</text>
</comment>
<dbReference type="GO" id="GO:0006511">
    <property type="term" value="P:ubiquitin-dependent protein catabolic process"/>
    <property type="evidence" value="ECO:0007669"/>
    <property type="project" value="InterPro"/>
</dbReference>
<feature type="repeat" description="WD" evidence="7">
    <location>
        <begin position="229"/>
        <end position="258"/>
    </location>
</feature>
<keyword evidence="4 7" id="KW-0853">WD repeat</keyword>
<evidence type="ECO:0000256" key="6">
    <source>
        <dbReference type="ARBA" id="ARBA00038145"/>
    </source>
</evidence>
<reference evidence="11 12" key="1">
    <citation type="journal article" date="2019" name="Sci. Rep.">
        <title>Comparative genomics of chytrid fungi reveal insights into the obligate biotrophic and pathogenic lifestyle of Synchytrium endobioticum.</title>
        <authorList>
            <person name="van de Vossenberg B.T.L.H."/>
            <person name="Warris S."/>
            <person name="Nguyen H.D.T."/>
            <person name="van Gent-Pelzer M.P.E."/>
            <person name="Joly D.L."/>
            <person name="van de Geest H.C."/>
            <person name="Bonants P.J.M."/>
            <person name="Smith D.S."/>
            <person name="Levesque C.A."/>
            <person name="van der Lee T.A.J."/>
        </authorList>
    </citation>
    <scope>NUCLEOTIDE SEQUENCE [LARGE SCALE GENOMIC DNA]</scope>
    <source>
        <strain evidence="11 12">CBS 675.73</strain>
    </source>
</reference>
<dbReference type="InterPro" id="IPR001373">
    <property type="entry name" value="Cullin_N"/>
</dbReference>
<dbReference type="InterPro" id="IPR015943">
    <property type="entry name" value="WD40/YVTN_repeat-like_dom_sf"/>
</dbReference>